<feature type="active site" description="Proton donor" evidence="9">
    <location>
        <position position="68"/>
    </location>
</feature>
<feature type="binding site" evidence="9">
    <location>
        <position position="59"/>
    </location>
    <ligand>
        <name>substrate</name>
    </ligand>
</feature>
<dbReference type="GO" id="GO:0009089">
    <property type="term" value="P:lysine biosynthetic process via diaminopimelate"/>
    <property type="evidence" value="ECO:0007669"/>
    <property type="project" value="UniProtKB-UniRule"/>
</dbReference>
<evidence type="ECO:0000256" key="8">
    <source>
        <dbReference type="ARBA" id="ARBA00051712"/>
    </source>
</evidence>
<protein>
    <recommendedName>
        <fullName evidence="3 9">Diaminopimelate epimerase</fullName>
        <shortName evidence="9">DAP epimerase</shortName>
        <ecNumber evidence="3 9">5.1.1.7</ecNumber>
    </recommendedName>
    <alternativeName>
        <fullName evidence="9">PLP-independent amino acid racemase</fullName>
    </alternativeName>
</protein>
<dbReference type="AlphaFoldDB" id="A0A5B8S064"/>
<feature type="binding site" evidence="9">
    <location>
        <begin position="213"/>
        <end position="214"/>
    </location>
    <ligand>
        <name>substrate</name>
    </ligand>
</feature>
<evidence type="ECO:0000256" key="4">
    <source>
        <dbReference type="ARBA" id="ARBA00022490"/>
    </source>
</evidence>
<dbReference type="GO" id="GO:0005829">
    <property type="term" value="C:cytosol"/>
    <property type="evidence" value="ECO:0007669"/>
    <property type="project" value="TreeGrafter"/>
</dbReference>
<comment type="pathway">
    <text evidence="1 9">Amino-acid biosynthesis; L-lysine biosynthesis via DAP pathway; DL-2,6-diaminopimelate from LL-2,6-diaminopimelate: step 1/1.</text>
</comment>
<keyword evidence="5 9" id="KW-0028">Amino-acid biosynthesis</keyword>
<dbReference type="SUPFAM" id="SSF54506">
    <property type="entry name" value="Diaminopimelate epimerase-like"/>
    <property type="match status" value="2"/>
</dbReference>
<dbReference type="PROSITE" id="PS01326">
    <property type="entry name" value="DAP_EPIMERASE"/>
    <property type="match status" value="1"/>
</dbReference>
<keyword evidence="12" id="KW-1185">Reference proteome</keyword>
<dbReference type="PANTHER" id="PTHR31689:SF0">
    <property type="entry name" value="DIAMINOPIMELATE EPIMERASE"/>
    <property type="match status" value="1"/>
</dbReference>
<comment type="catalytic activity">
    <reaction evidence="8 9">
        <text>(2S,6S)-2,6-diaminopimelate = meso-2,6-diaminopimelate</text>
        <dbReference type="Rhea" id="RHEA:15393"/>
        <dbReference type="ChEBI" id="CHEBI:57609"/>
        <dbReference type="ChEBI" id="CHEBI:57791"/>
        <dbReference type="EC" id="5.1.1.7"/>
    </reaction>
</comment>
<dbReference type="UniPathway" id="UPA00034">
    <property type="reaction ID" value="UER00025"/>
</dbReference>
<dbReference type="InterPro" id="IPR001653">
    <property type="entry name" value="DAP_epimerase_DapF"/>
</dbReference>
<dbReference type="Pfam" id="PF01678">
    <property type="entry name" value="DAP_epimerase"/>
    <property type="match status" value="2"/>
</dbReference>
<feature type="binding site" evidence="9">
    <location>
        <begin position="203"/>
        <end position="204"/>
    </location>
    <ligand>
        <name>substrate</name>
    </ligand>
</feature>
<evidence type="ECO:0000256" key="3">
    <source>
        <dbReference type="ARBA" id="ARBA00013080"/>
    </source>
</evidence>
<evidence type="ECO:0000256" key="1">
    <source>
        <dbReference type="ARBA" id="ARBA00005196"/>
    </source>
</evidence>
<feature type="site" description="Could be important to modulate the pK values of the two catalytic cysteine residues" evidence="9">
    <location>
        <position position="154"/>
    </location>
</feature>
<keyword evidence="7 9" id="KW-0413">Isomerase</keyword>
<comment type="similarity">
    <text evidence="2 9">Belongs to the diaminopimelate epimerase family.</text>
</comment>
<feature type="binding site" evidence="9">
    <location>
        <position position="185"/>
    </location>
    <ligand>
        <name>substrate</name>
    </ligand>
</feature>
<comment type="subunit">
    <text evidence="9">Homodimer.</text>
</comment>
<gene>
    <name evidence="9 11" type="primary">dapF</name>
    <name evidence="11" type="ORF">FOZ74_04995</name>
</gene>
<dbReference type="Gene3D" id="3.10.310.10">
    <property type="entry name" value="Diaminopimelate Epimerase, Chain A, domain 1"/>
    <property type="match status" value="2"/>
</dbReference>
<feature type="site" description="Could be important to modulate the pK values of the two catalytic cysteine residues" evidence="9">
    <location>
        <position position="203"/>
    </location>
</feature>
<sequence>MHGLGNDFMVLDATREAIALAPGDIRAMADRHFGVGFDQLLLVERAPHASVDFGYRIFNADGGEVEQCGNGARCFARFVREQGLTDKDHIRVQTCGGAIELHITGHGDVRVDMGVPRLLPAEIPFDAPAPALSYPITVEGEALELAVVNMGNPHAVLRVDDLGRAPVARLGPLLERHPRFPARVNVGFMQILTPERIRLRVHERGAGETLACGTGACAAVVAGRRLGWLGRDVTVGLPGGELQVTWPGEGHPVSMLGPATRVYDGLWLWPDAARAGEAQDAKVHAALATIAVDRQKRA</sequence>
<feature type="binding site" evidence="9">
    <location>
        <position position="152"/>
    </location>
    <ligand>
        <name>substrate</name>
    </ligand>
</feature>
<evidence type="ECO:0000256" key="7">
    <source>
        <dbReference type="ARBA" id="ARBA00023235"/>
    </source>
</evidence>
<evidence type="ECO:0000313" key="12">
    <source>
        <dbReference type="Proteomes" id="UP000321199"/>
    </source>
</evidence>
<dbReference type="KEGG" id="cof:FOZ74_04995"/>
<organism evidence="11 12">
    <name type="scientific">Comamonas flocculans</name>
    <dbReference type="NCBI Taxonomy" id="2597701"/>
    <lineage>
        <taxon>Bacteria</taxon>
        <taxon>Pseudomonadati</taxon>
        <taxon>Pseudomonadota</taxon>
        <taxon>Betaproteobacteria</taxon>
        <taxon>Burkholderiales</taxon>
        <taxon>Comamonadaceae</taxon>
        <taxon>Comamonas</taxon>
    </lineage>
</organism>
<accession>A0A5B8S064</accession>
<dbReference type="EC" id="5.1.1.7" evidence="3 9"/>
<feature type="active site" evidence="10">
    <location>
        <position position="68"/>
    </location>
</feature>
<evidence type="ECO:0000256" key="9">
    <source>
        <dbReference type="HAMAP-Rule" id="MF_00197"/>
    </source>
</evidence>
<evidence type="ECO:0000256" key="6">
    <source>
        <dbReference type="ARBA" id="ARBA00023154"/>
    </source>
</evidence>
<evidence type="ECO:0000313" key="11">
    <source>
        <dbReference type="EMBL" id="QEA14472.1"/>
    </source>
</evidence>
<feature type="binding site" evidence="9">
    <location>
        <begin position="69"/>
        <end position="70"/>
    </location>
    <ligand>
        <name>substrate</name>
    </ligand>
</feature>
<evidence type="ECO:0000256" key="5">
    <source>
        <dbReference type="ARBA" id="ARBA00022605"/>
    </source>
</evidence>
<feature type="binding site" evidence="9">
    <location>
        <position position="39"/>
    </location>
    <ligand>
        <name>substrate</name>
    </ligand>
</feature>
<proteinExistence type="inferred from homology"/>
<keyword evidence="6 9" id="KW-0457">Lysine biosynthesis</keyword>
<dbReference type="EMBL" id="CP042344">
    <property type="protein sequence ID" value="QEA14472.1"/>
    <property type="molecule type" value="Genomic_DNA"/>
</dbReference>
<feature type="binding site" evidence="9">
    <location>
        <position position="6"/>
    </location>
    <ligand>
        <name>substrate</name>
    </ligand>
</feature>
<evidence type="ECO:0000256" key="2">
    <source>
        <dbReference type="ARBA" id="ARBA00010219"/>
    </source>
</evidence>
<feature type="active site" description="Proton acceptor" evidence="9">
    <location>
        <position position="212"/>
    </location>
</feature>
<dbReference type="PANTHER" id="PTHR31689">
    <property type="entry name" value="DIAMINOPIMELATE EPIMERASE, CHLOROPLASTIC"/>
    <property type="match status" value="1"/>
</dbReference>
<dbReference type="GO" id="GO:0008837">
    <property type="term" value="F:diaminopimelate epimerase activity"/>
    <property type="evidence" value="ECO:0007669"/>
    <property type="project" value="UniProtKB-UniRule"/>
</dbReference>
<dbReference type="InterPro" id="IPR018510">
    <property type="entry name" value="DAP_epimerase_AS"/>
</dbReference>
<keyword evidence="4 9" id="KW-0963">Cytoplasm</keyword>
<reference evidence="11 12" key="1">
    <citation type="submission" date="2019-07" db="EMBL/GenBank/DDBJ databases">
        <title>Complete genome sequence of Comamonas sp. NLF 7-7 isolated from livestock.</title>
        <authorList>
            <person name="Kim D.H."/>
            <person name="Kim J.G."/>
        </authorList>
    </citation>
    <scope>NUCLEOTIDE SEQUENCE [LARGE SCALE GENOMIC DNA]</scope>
    <source>
        <strain evidence="11 12">NLF 7-7</strain>
    </source>
</reference>
<name>A0A5B8S064_9BURK</name>
<dbReference type="Proteomes" id="UP000321199">
    <property type="component" value="Chromosome"/>
</dbReference>
<comment type="function">
    <text evidence="9">Catalyzes the stereoinversion of LL-2,6-diaminopimelate (L,L-DAP) to meso-diaminopimelate (meso-DAP), a precursor of L-lysine and an essential component of the bacterial peptidoglycan.</text>
</comment>
<dbReference type="NCBIfam" id="TIGR00652">
    <property type="entry name" value="DapF"/>
    <property type="match status" value="1"/>
</dbReference>
<dbReference type="HAMAP" id="MF_00197">
    <property type="entry name" value="DAP_epimerase"/>
    <property type="match status" value="1"/>
</dbReference>
<evidence type="ECO:0000256" key="10">
    <source>
        <dbReference type="PROSITE-ProRule" id="PRU10125"/>
    </source>
</evidence>
<dbReference type="OrthoDB" id="9805408at2"/>
<comment type="subcellular location">
    <subcellularLocation>
        <location evidence="9">Cytoplasm</location>
    </subcellularLocation>
</comment>
<dbReference type="FunFam" id="3.10.310.10:FF:000001">
    <property type="entry name" value="Diaminopimelate epimerase"/>
    <property type="match status" value="1"/>
</dbReference>